<evidence type="ECO:0000256" key="4">
    <source>
        <dbReference type="ARBA" id="ARBA00022729"/>
    </source>
</evidence>
<protein>
    <submittedName>
        <fullName evidence="8">Glucan biosynthesis protein D</fullName>
    </submittedName>
</protein>
<dbReference type="SUPFAM" id="SSF81296">
    <property type="entry name" value="E set domains"/>
    <property type="match status" value="1"/>
</dbReference>
<comment type="similarity">
    <text evidence="3">Belongs to the OpgD/OpgG family.</text>
</comment>
<accession>A0A159Z4S0</accession>
<dbReference type="Gene3D" id="2.70.98.10">
    <property type="match status" value="1"/>
</dbReference>
<dbReference type="KEGG" id="daa:AKL17_2053"/>
<evidence type="ECO:0000256" key="1">
    <source>
        <dbReference type="ARBA" id="ARBA00004418"/>
    </source>
</evidence>
<dbReference type="PANTHER" id="PTHR30504">
    <property type="entry name" value="GLUCANS BIOSYNTHESIS PROTEIN"/>
    <property type="match status" value="1"/>
</dbReference>
<dbReference type="GO" id="GO:0030246">
    <property type="term" value="F:carbohydrate binding"/>
    <property type="evidence" value="ECO:0007669"/>
    <property type="project" value="InterPro"/>
</dbReference>
<dbReference type="PANTHER" id="PTHR30504:SF3">
    <property type="entry name" value="GLUCANS BIOSYNTHESIS PROTEIN D"/>
    <property type="match status" value="1"/>
</dbReference>
<proteinExistence type="inferred from homology"/>
<dbReference type="InterPro" id="IPR011013">
    <property type="entry name" value="Gal_mutarotase_sf_dom"/>
</dbReference>
<evidence type="ECO:0000313" key="9">
    <source>
        <dbReference type="Proteomes" id="UP000076128"/>
    </source>
</evidence>
<reference evidence="8 9" key="1">
    <citation type="submission" date="2015-09" db="EMBL/GenBank/DDBJ databases">
        <title>Complete genome sequence of Defluviimonas alba cai42t isolated from an oilfield in Xinjiang.</title>
        <authorList>
            <person name="Geng S."/>
            <person name="Pan X."/>
            <person name="Wu X."/>
        </authorList>
    </citation>
    <scope>NUCLEOTIDE SEQUENCE [LARGE SCALE GENOMIC DNA]</scope>
    <source>
        <strain evidence="9">cai42</strain>
    </source>
</reference>
<dbReference type="Pfam" id="PF04349">
    <property type="entry name" value="MdoG"/>
    <property type="match status" value="1"/>
</dbReference>
<evidence type="ECO:0000259" key="7">
    <source>
        <dbReference type="Pfam" id="PF04349"/>
    </source>
</evidence>
<dbReference type="Proteomes" id="UP000076128">
    <property type="component" value="Chromosome"/>
</dbReference>
<dbReference type="InterPro" id="IPR013783">
    <property type="entry name" value="Ig-like_fold"/>
</dbReference>
<dbReference type="UniPathway" id="UPA00637"/>
<dbReference type="InterPro" id="IPR014756">
    <property type="entry name" value="Ig_E-set"/>
</dbReference>
<evidence type="ECO:0000256" key="2">
    <source>
        <dbReference type="ARBA" id="ARBA00005001"/>
    </source>
</evidence>
<name>A0A159Z4S0_9RHOB</name>
<organism evidence="8 9">
    <name type="scientific">Frigidibacter mobilis</name>
    <dbReference type="NCBI Taxonomy" id="1335048"/>
    <lineage>
        <taxon>Bacteria</taxon>
        <taxon>Pseudomonadati</taxon>
        <taxon>Pseudomonadota</taxon>
        <taxon>Alphaproteobacteria</taxon>
        <taxon>Rhodobacterales</taxon>
        <taxon>Paracoccaceae</taxon>
        <taxon>Frigidibacter</taxon>
    </lineage>
</organism>
<dbReference type="AlphaFoldDB" id="A0A159Z4S0"/>
<evidence type="ECO:0000256" key="5">
    <source>
        <dbReference type="ARBA" id="ARBA00022764"/>
    </source>
</evidence>
<keyword evidence="4 6" id="KW-0732">Signal</keyword>
<comment type="subcellular location">
    <subcellularLocation>
        <location evidence="1">Periplasm</location>
    </subcellularLocation>
</comment>
<dbReference type="GO" id="GO:0030288">
    <property type="term" value="C:outer membrane-bounded periplasmic space"/>
    <property type="evidence" value="ECO:0007669"/>
    <property type="project" value="TreeGrafter"/>
</dbReference>
<dbReference type="InterPro" id="IPR014438">
    <property type="entry name" value="Glucan_biosyn_MdoG/MdoD"/>
</dbReference>
<evidence type="ECO:0000256" key="6">
    <source>
        <dbReference type="SAM" id="SignalP"/>
    </source>
</evidence>
<dbReference type="EMBL" id="CP012661">
    <property type="protein sequence ID" value="AMY69300.1"/>
    <property type="molecule type" value="Genomic_DNA"/>
</dbReference>
<comment type="pathway">
    <text evidence="2">Glycan metabolism; osmoregulated periplasmic glucan (OPG) biosynthesis.</text>
</comment>
<evidence type="ECO:0000256" key="3">
    <source>
        <dbReference type="ARBA" id="ARBA00009284"/>
    </source>
</evidence>
<keyword evidence="5" id="KW-0574">Periplasm</keyword>
<dbReference type="InterPro" id="IPR014718">
    <property type="entry name" value="GH-type_carb-bd"/>
</dbReference>
<feature type="chain" id="PRO_5007812134" evidence="6">
    <location>
        <begin position="33"/>
        <end position="539"/>
    </location>
</feature>
<keyword evidence="9" id="KW-1185">Reference proteome</keyword>
<evidence type="ECO:0000313" key="8">
    <source>
        <dbReference type="EMBL" id="AMY69300.1"/>
    </source>
</evidence>
<dbReference type="GO" id="GO:0051274">
    <property type="term" value="P:beta-glucan biosynthetic process"/>
    <property type="evidence" value="ECO:0007669"/>
    <property type="project" value="TreeGrafter"/>
</dbReference>
<dbReference type="PATRIC" id="fig|1335048.3.peg.2142"/>
<dbReference type="Gene3D" id="2.60.40.10">
    <property type="entry name" value="Immunoglobulins"/>
    <property type="match status" value="1"/>
</dbReference>
<dbReference type="STRING" id="1335048.AKL17_2053"/>
<feature type="domain" description="Glucan biosynthesis periplasmic MdoG C-terminal" evidence="7">
    <location>
        <begin position="57"/>
        <end position="529"/>
    </location>
</feature>
<sequence length="539" mass="59596">MRLPAPFRQTVRLLPLLRLSALALLALPLAAAAETLTPVAAESAAPFTPALAAPQPFSFELLAARAQAMAAAPYQPPQVAQPEVLERIDYDAHWRIRFHPEATVTVGDVPVQFFHLGTYFRNPVKMSVVEGDQSREVVYDPRFFDMPEDSPARALTRGAGFAGFRLMRPDLKTDWISFLGGAYFRTDGALHQYGLSARGVALNTGMSIPEEFPRFTEFYIEHPADGSVDVVIHALMDGPSVTGAYRMKIVNTEGKGQVMEISSRLFFRAPVERLGIGPLTSMYWYSETNRVLGFDWRPEVHDTDGLMMVMGNGEQIWRPLNNPPRVVTSSFYGQDIKGFGLIQRDRNYANYEDDGVFYDKRPAVWIEPLSGWGKGAVQLVEIPTNDEIYDNIVAFWNPAEQPQAGSALQFDYRLHWGIDAPVESPLARTVATRIGAGGVPGHPRPAGQLKLVVDFEGAAVKGLGQQDGVTPEITLPEGVKLVQAYALPVVGTDRWRLIFDIAAPGVETVDIRAYLSRNGTPLTETWLGQVQPAQYDRAR</sequence>
<dbReference type="PIRSF" id="PIRSF006281">
    <property type="entry name" value="MdoG"/>
    <property type="match status" value="1"/>
</dbReference>
<dbReference type="GO" id="GO:0003824">
    <property type="term" value="F:catalytic activity"/>
    <property type="evidence" value="ECO:0007669"/>
    <property type="project" value="InterPro"/>
</dbReference>
<gene>
    <name evidence="8" type="ORF">AKL17_2053</name>
</gene>
<dbReference type="RefSeq" id="WP_236938082.1">
    <property type="nucleotide sequence ID" value="NZ_CP012661.1"/>
</dbReference>
<feature type="signal peptide" evidence="6">
    <location>
        <begin position="1"/>
        <end position="32"/>
    </location>
</feature>
<dbReference type="SUPFAM" id="SSF74650">
    <property type="entry name" value="Galactose mutarotase-like"/>
    <property type="match status" value="1"/>
</dbReference>
<dbReference type="InterPro" id="IPR007444">
    <property type="entry name" value="Glucan_biosyn_MdoG_C"/>
</dbReference>